<dbReference type="AlphaFoldDB" id="A0A375HQV1"/>
<evidence type="ECO:0000313" key="2">
    <source>
        <dbReference type="EMBL" id="SPD60581.1"/>
    </source>
</evidence>
<evidence type="ECO:0000313" key="3">
    <source>
        <dbReference type="Proteomes" id="UP000255168"/>
    </source>
</evidence>
<proteinExistence type="predicted"/>
<keyword evidence="2" id="KW-0614">Plasmid</keyword>
<gene>
    <name evidence="2" type="ORF">CBM2607_MP21239</name>
</gene>
<sequence length="62" mass="6704">MAARATEAWGGHGPATSFVRTKRRHGRLPQADDGHRCGKADDIRHPNHRQGAAPAPPVTTKE</sequence>
<feature type="region of interest" description="Disordered" evidence="1">
    <location>
        <begin position="1"/>
        <end position="62"/>
    </location>
</feature>
<reference evidence="2 3" key="1">
    <citation type="submission" date="2018-01" db="EMBL/GenBank/DDBJ databases">
        <authorList>
            <person name="Clerissi C."/>
        </authorList>
    </citation>
    <scope>NUCLEOTIDE SEQUENCE [LARGE SCALE GENOMIC DNA]</scope>
    <source>
        <strain evidence="2">Cupriavidus taiwanensis STM 6160</strain>
        <plasmid evidence="3">ii</plasmid>
    </source>
</reference>
<geneLocation type="plasmid" evidence="3">
    <name>ii</name>
</geneLocation>
<name>A0A375HQV1_9BURK</name>
<feature type="compositionally biased region" description="Basic and acidic residues" evidence="1">
    <location>
        <begin position="30"/>
        <end position="45"/>
    </location>
</feature>
<dbReference type="EMBL" id="LT984807">
    <property type="protein sequence ID" value="SPD60581.1"/>
    <property type="molecule type" value="Genomic_DNA"/>
</dbReference>
<dbReference type="Proteomes" id="UP000255168">
    <property type="component" value="Plasmid II"/>
</dbReference>
<organism evidence="2 3">
    <name type="scientific">Cupriavidus neocaledonicus</name>
    <dbReference type="NCBI Taxonomy" id="1040979"/>
    <lineage>
        <taxon>Bacteria</taxon>
        <taxon>Pseudomonadati</taxon>
        <taxon>Pseudomonadota</taxon>
        <taxon>Betaproteobacteria</taxon>
        <taxon>Burkholderiales</taxon>
        <taxon>Burkholderiaceae</taxon>
        <taxon>Cupriavidus</taxon>
    </lineage>
</organism>
<accession>A0A375HQV1</accession>
<protein>
    <submittedName>
        <fullName evidence="2">Uncharacterized protein</fullName>
    </submittedName>
</protein>
<evidence type="ECO:0000256" key="1">
    <source>
        <dbReference type="SAM" id="MobiDB-lite"/>
    </source>
</evidence>